<protein>
    <submittedName>
        <fullName evidence="2">Uncharacterized protein</fullName>
    </submittedName>
</protein>
<keyword evidence="3" id="KW-1185">Reference proteome</keyword>
<proteinExistence type="predicted"/>
<feature type="signal peptide" evidence="1">
    <location>
        <begin position="1"/>
        <end position="18"/>
    </location>
</feature>
<gene>
    <name evidence="2" type="ORF">PDIGIT_LOCUS12018</name>
</gene>
<dbReference type="EMBL" id="CAOQHR010000008">
    <property type="protein sequence ID" value="CAI6338882.1"/>
    <property type="molecule type" value="Genomic_DNA"/>
</dbReference>
<feature type="chain" id="PRO_5040919132" evidence="1">
    <location>
        <begin position="19"/>
        <end position="495"/>
    </location>
</feature>
<evidence type="ECO:0000313" key="2">
    <source>
        <dbReference type="EMBL" id="CAI6338882.1"/>
    </source>
</evidence>
<evidence type="ECO:0000256" key="1">
    <source>
        <dbReference type="SAM" id="SignalP"/>
    </source>
</evidence>
<reference evidence="2" key="1">
    <citation type="submission" date="2023-01" db="EMBL/GenBank/DDBJ databases">
        <authorList>
            <person name="Van Ghelder C."/>
            <person name="Rancurel C."/>
        </authorList>
    </citation>
    <scope>NUCLEOTIDE SEQUENCE</scope>
    <source>
        <strain evidence="2">CNCM I-4278</strain>
    </source>
</reference>
<name>A0A9W4UQD6_9PLEO</name>
<accession>A0A9W4UQD6</accession>
<dbReference type="Proteomes" id="UP001152607">
    <property type="component" value="Unassembled WGS sequence"/>
</dbReference>
<sequence length="495" mass="54467">MRTIATHHLLFFFVPAWAFQASVSFPFIFTCYSLSLSIAMAMYQLFVSMLAVSNVFAGPILSPELEKGIAHFKARALPLDDPNNYDEICGHELDDSKPLVAADIWRQTGASVYLDIITQGDKHKDWVRTLDKNAWDKKQSDSWDCASMRGVCGHAADCKLFFDNERANNYWIFSAVAKAHSVFEYLDKQLSDNVLLNSLMLGDLIKDFGAENPKVNPHGAASGAFGAASGALGAVAANLGEGAAKSFAGPFGGAVGVISGAFGVGAATWSPEDAETGLETTLGQYYNHSKLALEQTMRNLFGEGNPEDLPQAGQTGESSVLKSPIGRFFNDGKFLIDSVDDVWGKYIDVGNSMLRKALGLRILSSQGYLIWINPLTGDKQCSDGYPASKWIDGACWRVIRVKEGRSPGSHTADYGWEGLPKNIWDTMTGKYEMDMHWIMKNSMECKRSRGNGEREVNTKDIPYTEIWAECLFNMDVVKAKEFDPIGGWFKNFGPL</sequence>
<evidence type="ECO:0000313" key="3">
    <source>
        <dbReference type="Proteomes" id="UP001152607"/>
    </source>
</evidence>
<comment type="caution">
    <text evidence="2">The sequence shown here is derived from an EMBL/GenBank/DDBJ whole genome shotgun (WGS) entry which is preliminary data.</text>
</comment>
<organism evidence="2 3">
    <name type="scientific">Periconia digitata</name>
    <dbReference type="NCBI Taxonomy" id="1303443"/>
    <lineage>
        <taxon>Eukaryota</taxon>
        <taxon>Fungi</taxon>
        <taxon>Dikarya</taxon>
        <taxon>Ascomycota</taxon>
        <taxon>Pezizomycotina</taxon>
        <taxon>Dothideomycetes</taxon>
        <taxon>Pleosporomycetidae</taxon>
        <taxon>Pleosporales</taxon>
        <taxon>Massarineae</taxon>
        <taxon>Periconiaceae</taxon>
        <taxon>Periconia</taxon>
    </lineage>
</organism>
<keyword evidence="1" id="KW-0732">Signal</keyword>
<dbReference type="AlphaFoldDB" id="A0A9W4UQD6"/>
<dbReference type="OrthoDB" id="3759935at2759"/>